<comment type="caution">
    <text evidence="1">The sequence shown here is derived from an EMBL/GenBank/DDBJ whole genome shotgun (WGS) entry which is preliminary data.</text>
</comment>
<dbReference type="Proteomes" id="UP001165960">
    <property type="component" value="Unassembled WGS sequence"/>
</dbReference>
<name>A0ACC2REH3_9FUNG</name>
<organism evidence="1 2">
    <name type="scientific">Entomophthora muscae</name>
    <dbReference type="NCBI Taxonomy" id="34485"/>
    <lineage>
        <taxon>Eukaryota</taxon>
        <taxon>Fungi</taxon>
        <taxon>Fungi incertae sedis</taxon>
        <taxon>Zoopagomycota</taxon>
        <taxon>Entomophthoromycotina</taxon>
        <taxon>Entomophthoromycetes</taxon>
        <taxon>Entomophthorales</taxon>
        <taxon>Entomophthoraceae</taxon>
        <taxon>Entomophthora</taxon>
    </lineage>
</organism>
<keyword evidence="2" id="KW-1185">Reference proteome</keyword>
<evidence type="ECO:0000313" key="1">
    <source>
        <dbReference type="EMBL" id="KAJ9048462.1"/>
    </source>
</evidence>
<sequence length="180" mass="19524">MEGSFTALEVIQQCGHQASVYPASHADVYLADVIFFNIGSTLQEHYPQAFNNLYLGVFDHRKCWGKIGKFPIQEAKFDKEFPPLFGENKNQIEEKPDFSRRQINLSSGQAPASTVQMPATPASLLTPSQPLAGLPPIPCLLPGSQLAASHPPGSQGPPCNQSEVTVTCSQSEKSLVAEKN</sequence>
<proteinExistence type="predicted"/>
<protein>
    <submittedName>
        <fullName evidence="1">Uncharacterized protein</fullName>
    </submittedName>
</protein>
<accession>A0ACC2REH3</accession>
<gene>
    <name evidence="1" type="ORF">DSO57_1034878</name>
</gene>
<evidence type="ECO:0000313" key="2">
    <source>
        <dbReference type="Proteomes" id="UP001165960"/>
    </source>
</evidence>
<dbReference type="EMBL" id="QTSX02007397">
    <property type="protein sequence ID" value="KAJ9048462.1"/>
    <property type="molecule type" value="Genomic_DNA"/>
</dbReference>
<reference evidence="1" key="1">
    <citation type="submission" date="2022-04" db="EMBL/GenBank/DDBJ databases">
        <title>Genome of the entomopathogenic fungus Entomophthora muscae.</title>
        <authorList>
            <person name="Elya C."/>
            <person name="Lovett B.R."/>
            <person name="Lee E."/>
            <person name="Macias A.M."/>
            <person name="Hajek A.E."/>
            <person name="De Bivort B.L."/>
            <person name="Kasson M.T."/>
            <person name="De Fine Licht H.H."/>
            <person name="Stajich J.E."/>
        </authorList>
    </citation>
    <scope>NUCLEOTIDE SEQUENCE</scope>
    <source>
        <strain evidence="1">Berkeley</strain>
    </source>
</reference>